<dbReference type="RefSeq" id="WP_174583557.1">
    <property type="nucleotide sequence ID" value="NZ_CAJNOB010000053.1"/>
</dbReference>
<sequence length="302" mass="33876">MTRSTLFYQCLWSVRQNIHPLNVVRKVAVGRAILRFLNVPIFTKVAAVEFPVCVRLVEHMSLWFLPEGPEPSMLAFFRSLARLSQIQSFWDIGANIGFYSWVACQLWPKAYVRMFEPDQDNVRLIVRTIEKNRLSNVVVRPVAVGSKDGPHWFLRDLSSHHQGRLVESPRDGATAGSCSAIRRIEVVTIDREREDTRPPELVKIDVEGAEGLVLEGGINTLRRDGPIVICECHKGSGSVLEVLESIGYQRVRPPEMSGGKGPEYVIALPGRLRGLAFPLVESWREEMAKLSTGKEGGLCLSM</sequence>
<dbReference type="AlphaFoldDB" id="A0A8J2BQY4"/>
<dbReference type="InterPro" id="IPR029063">
    <property type="entry name" value="SAM-dependent_MTases_sf"/>
</dbReference>
<dbReference type="EMBL" id="CAJNOB010000053">
    <property type="protein sequence ID" value="CAF0703378.1"/>
    <property type="molecule type" value="Genomic_DNA"/>
</dbReference>
<proteinExistence type="predicted"/>
<dbReference type="SUPFAM" id="SSF53335">
    <property type="entry name" value="S-adenosyl-L-methionine-dependent methyltransferases"/>
    <property type="match status" value="1"/>
</dbReference>
<dbReference type="Proteomes" id="UP000663859">
    <property type="component" value="Unassembled WGS sequence"/>
</dbReference>
<name>A0A8J2BQY4_9BACT</name>
<dbReference type="PANTHER" id="PTHR34203">
    <property type="entry name" value="METHYLTRANSFERASE, FKBM FAMILY PROTEIN"/>
    <property type="match status" value="1"/>
</dbReference>
<keyword evidence="3" id="KW-1185">Reference proteome</keyword>
<dbReference type="InterPro" id="IPR052514">
    <property type="entry name" value="SAM-dependent_MTase"/>
</dbReference>
<accession>A0A8J2BQY4</accession>
<gene>
    <name evidence="2" type="ORF">MPNT_570001</name>
</gene>
<protein>
    <recommendedName>
        <fullName evidence="1">Methyltransferase FkbM domain-containing protein</fullName>
    </recommendedName>
</protein>
<dbReference type="Gene3D" id="3.40.50.150">
    <property type="entry name" value="Vaccinia Virus protein VP39"/>
    <property type="match status" value="1"/>
</dbReference>
<evidence type="ECO:0000259" key="1">
    <source>
        <dbReference type="Pfam" id="PF05050"/>
    </source>
</evidence>
<organism evidence="2 3">
    <name type="scientific">Candidatus Methylacidithermus pantelleriae</name>
    <dbReference type="NCBI Taxonomy" id="2744239"/>
    <lineage>
        <taxon>Bacteria</taxon>
        <taxon>Pseudomonadati</taxon>
        <taxon>Verrucomicrobiota</taxon>
        <taxon>Methylacidiphilae</taxon>
        <taxon>Methylacidiphilales</taxon>
        <taxon>Methylacidiphilaceae</taxon>
        <taxon>Candidatus Methylacidithermus</taxon>
    </lineage>
</organism>
<dbReference type="NCBIfam" id="TIGR01444">
    <property type="entry name" value="fkbM_fam"/>
    <property type="match status" value="1"/>
</dbReference>
<dbReference type="InterPro" id="IPR006342">
    <property type="entry name" value="FkbM_mtfrase"/>
</dbReference>
<feature type="domain" description="Methyltransferase FkbM" evidence="1">
    <location>
        <begin position="91"/>
        <end position="248"/>
    </location>
</feature>
<dbReference type="PANTHER" id="PTHR34203:SF15">
    <property type="entry name" value="SLL1173 PROTEIN"/>
    <property type="match status" value="1"/>
</dbReference>
<evidence type="ECO:0000313" key="2">
    <source>
        <dbReference type="EMBL" id="CAF0703378.1"/>
    </source>
</evidence>
<reference evidence="2" key="1">
    <citation type="submission" date="2021-02" db="EMBL/GenBank/DDBJ databases">
        <authorList>
            <person name="Cremers G."/>
            <person name="Picone N."/>
        </authorList>
    </citation>
    <scope>NUCLEOTIDE SEQUENCE</scope>
    <source>
        <strain evidence="2">PQ17</strain>
    </source>
</reference>
<comment type="caution">
    <text evidence="2">The sequence shown here is derived from an EMBL/GenBank/DDBJ whole genome shotgun (WGS) entry which is preliminary data.</text>
</comment>
<dbReference type="Pfam" id="PF05050">
    <property type="entry name" value="Methyltransf_21"/>
    <property type="match status" value="1"/>
</dbReference>
<evidence type="ECO:0000313" key="3">
    <source>
        <dbReference type="Proteomes" id="UP000663859"/>
    </source>
</evidence>